<dbReference type="InterPro" id="IPR055346">
    <property type="entry name" value="Fe-S_cluster_assembly_SufBD"/>
</dbReference>
<evidence type="ECO:0000313" key="3">
    <source>
        <dbReference type="EMBL" id="QOR93968.1"/>
    </source>
</evidence>
<organism evidence="3 4">
    <name type="scientific">Thermosphaera chiliense</name>
    <dbReference type="NCBI Taxonomy" id="3402707"/>
    <lineage>
        <taxon>Archaea</taxon>
        <taxon>Thermoproteota</taxon>
        <taxon>Thermoprotei</taxon>
        <taxon>Desulfurococcales</taxon>
        <taxon>Desulfurococcaceae</taxon>
        <taxon>Thermosphaera</taxon>
    </lineage>
</organism>
<keyword evidence="4" id="KW-1185">Reference proteome</keyword>
<gene>
    <name evidence="3" type="ORF">IMZ38_04815</name>
</gene>
<dbReference type="AlphaFoldDB" id="A0A7M1UNX6"/>
<name>A0A7M1UNX6_9CREN</name>
<dbReference type="InterPro" id="IPR037284">
    <property type="entry name" value="SUF_FeS_clus_asmbl_SufBD_sf"/>
</dbReference>
<dbReference type="InterPro" id="IPR000825">
    <property type="entry name" value="SUF_FeS_clus_asmbl_SufBD_core"/>
</dbReference>
<dbReference type="KEGG" id="tcs:IMZ38_04815"/>
<dbReference type="PANTHER" id="PTHR30508:SF1">
    <property type="entry name" value="UPF0051 PROTEIN ABCI8, CHLOROPLASTIC-RELATED"/>
    <property type="match status" value="1"/>
</dbReference>
<sequence length="360" mass="39812">MPNTENMDKVIAKTGLPFPSEVSSIVLNEKLFVRSYIKTLSGKGIVFEDVRAAFNNKEYAEKIAVILKKNGLKKDVLEQHGLTGLFVSVPSGLKLEAPLYYCFILESPGFYQKILNIIQIEDGAQVTLAKGCAAIPEEGAHSALTLIDIGRDCDVTSIMVHNWRSKVKVGAKTSVKVGRGSVFREYYVKLTPVDSITLTSEVDAYEKSRVEIYSSTIGHRKSRVLHNTRVRLRGSGSSAIVNVRSVAHDQSFMKHDIVLEALSGETKGHVECTGLLLGDAVFETTPSLKSASMDSELTHEASLGKIKSDEVFYLMTRGLSEEEATRLIVVGFLSQVYEKLPRQLKEYLLSITRMFVSKTL</sequence>
<dbReference type="GeneID" id="59454715"/>
<accession>A0A7M1UNX6</accession>
<reference evidence="3 4" key="1">
    <citation type="submission" date="2020-10" db="EMBL/GenBank/DDBJ databases">
        <title>Complete genome sequence of Thermosphaera aggregans strain 3507.</title>
        <authorList>
            <person name="Zayulina K.S."/>
            <person name="Elcheninov A.G."/>
            <person name="Toshchakov S.V."/>
            <person name="Kublanov I.V."/>
            <person name="Kochetkova T.V."/>
        </authorList>
    </citation>
    <scope>NUCLEOTIDE SEQUENCE [LARGE SCALE GENOMIC DNA]</scope>
    <source>
        <strain evidence="3 4">3507</strain>
    </source>
</reference>
<proteinExistence type="inferred from homology"/>
<dbReference type="OrthoDB" id="372168at2157"/>
<dbReference type="Pfam" id="PF01458">
    <property type="entry name" value="SUFBD_core"/>
    <property type="match status" value="1"/>
</dbReference>
<protein>
    <submittedName>
        <fullName evidence="3">SufD family Fe-S cluster assembly protein</fullName>
    </submittedName>
</protein>
<dbReference type="GO" id="GO:0016226">
    <property type="term" value="P:iron-sulfur cluster assembly"/>
    <property type="evidence" value="ECO:0007669"/>
    <property type="project" value="InterPro"/>
</dbReference>
<dbReference type="EMBL" id="CP063144">
    <property type="protein sequence ID" value="QOR93968.1"/>
    <property type="molecule type" value="Genomic_DNA"/>
</dbReference>
<comment type="similarity">
    <text evidence="1">Belongs to the iron-sulfur cluster assembly SufBD family.</text>
</comment>
<evidence type="ECO:0000259" key="2">
    <source>
        <dbReference type="Pfam" id="PF01458"/>
    </source>
</evidence>
<evidence type="ECO:0000313" key="4">
    <source>
        <dbReference type="Proteomes" id="UP000593766"/>
    </source>
</evidence>
<evidence type="ECO:0000256" key="1">
    <source>
        <dbReference type="ARBA" id="ARBA00043967"/>
    </source>
</evidence>
<dbReference type="RefSeq" id="WP_193435773.1">
    <property type="nucleotide sequence ID" value="NZ_CP063144.1"/>
</dbReference>
<feature type="domain" description="SUF system FeS cluster assembly SufBD core" evidence="2">
    <location>
        <begin position="115"/>
        <end position="332"/>
    </location>
</feature>
<dbReference type="SUPFAM" id="SSF101960">
    <property type="entry name" value="Stabilizer of iron transporter SufD"/>
    <property type="match status" value="1"/>
</dbReference>
<dbReference type="Proteomes" id="UP000593766">
    <property type="component" value="Chromosome"/>
</dbReference>
<dbReference type="PANTHER" id="PTHR30508">
    <property type="entry name" value="FES CLUSTER ASSEMBLY PROTEIN SUF"/>
    <property type="match status" value="1"/>
</dbReference>